<feature type="domain" description="Protein kinase" evidence="7">
    <location>
        <begin position="1044"/>
        <end position="1323"/>
    </location>
</feature>
<keyword evidence="3 6" id="KW-0547">Nucleotide-binding</keyword>
<evidence type="ECO:0000313" key="8">
    <source>
        <dbReference type="EMBL" id="KAJ9550794.1"/>
    </source>
</evidence>
<feature type="binding site" evidence="6">
    <location>
        <position position="1075"/>
    </location>
    <ligand>
        <name>ATP</name>
        <dbReference type="ChEBI" id="CHEBI:30616"/>
    </ligand>
</feature>
<dbReference type="Pfam" id="PF07714">
    <property type="entry name" value="PK_Tyr_Ser-Thr"/>
    <property type="match status" value="2"/>
</dbReference>
<dbReference type="Proteomes" id="UP001172457">
    <property type="component" value="Chromosome 4"/>
</dbReference>
<evidence type="ECO:0000256" key="2">
    <source>
        <dbReference type="ARBA" id="ARBA00022679"/>
    </source>
</evidence>
<sequence>MMMRHVIACVMYAPSGDMFSLRGYGVSSCFGFSRREDSARGTHFPKGKGKELRLRVPHVQSPREEKERGPNKRIVSQLPMLERRMAQGKEHCLDEDAFFADYAESHMKPFARTMGNLNQKPQEQLFTCEMCTEPLKLSVNNKFNKSLHPFCNECTMRYNIMKLDDIKYPNQPVDPETLELLDKWNDELYELVVLKDVESPFIVKGNNGNRRRNKISHRVVVSDGNRLMRICRKMLPVHIKNTDSSFELLEQTCRRYTLAEIQSATHNFDKALVIGRGGFGKVYRSSSLIGSTNEVAIKRLDSVSNQGAVEYEAEIKVLSKLRHCNLVSLIGYCDEGQEMLLVYEFMPNGTLGDHLHKDDTNLSWLERLEICLGAARGLDYLHTGIATQHGVTHRDVKSSNILLDANFSAKIADFGLAKVGPTNQTQSYVSTCVKGTFGYMDPCYFYSGRLTRKSDVYAFGVVLFEVLSGRQAVDPTLDEEQWSLAAWVQEQMKDGKLNQVIDSRLTGQISRKCLKEFASIAAQCLHNQPKQRPTMAEVVVKLESILSQERKSIDSAVNQGGLFNTVRSFFAGKAVGSKSEISTHDILKSNNRALRTFTYDQLVSATNNFQDKEHSLTVNDTIYKGWVEERTFAPTACGVGLAIYVRNTGTSKLDLKPEKYNHPNLVKLLGYCLNGEELFCVYELPDTTLDERLFRDQGRNSLTWGARLKIAVGAAEGLSFLHQRKHQACIQLNTTLILLDKDLNVRLPDFEKSSLGYGPYPFGTDAYYAAPEWFRYQAGKLDSNDFFGLYHFEDDAGMKSEIHTFGVILLEILTGMKVFDVNRLQGKQNLVTWATPLLAEEVNLAMIMDPQLRYDDYPPKGALKLGLLVSKCLQPAPDKRPSMEEILQVLYHCYQEGTARMQLLCYPNGAQHLHMIKDAKLNLQTPSNIPTISSLHLHLHLHKQQMKNSRYLQIRCSVYLYSVQTSFFNDDVKYITIFGRMAAKEKFLDYKIHSFKEFEFADLELMNGRAMESEPSSSSTSSLPESHPCRHFEFHEIQLATNNFDESFVIGRGGFGKVYKGNIINGSSVVVAAIKRLDSMSKQGATEFWAEVEMLSKLRHCNLVSLFGHCNYGKEMMLVYEYMPNGTLEDHLHKLGTPLSWLQRLKICIGAARGLHYLHTGTGIQVGIIHRDVKTSNILLHESWTAKISDFGLSKIGPTDQPSTCVSTLVKGTFGYFDPDYYATGKLTRKSDVYAFGVVLLEVLCRKRAVDPTLGEEQWNLARWAQESIRDGKLKHIVDYDIKDQICTKCLKEFVRIVERCLHNNPKQRTTMAEVVANLESVLTLQEKFNNSLQGNRTIVGWMVDMLPFPTNRENSEVSLLGQLSHPNIISLLGYCSYEHEYLLVYEYMQNRSFDRLFTNATPLSWGTRLKIMTGVARGLAYLHSSKPQVILRGFKSADILLDQDFNAKLGDFGLAKHGPDIGETHVSTGVMGTYGYAAPEYIATGHLTAKSDIYGFGVVLLETLTGLRVLDTNRPASQQNLVEWKRPILARRNKLKKIMDPRLQQNYSLKAAFKCTELASKCLAREPRLRPSSEEVLQSLEQIYAIDK</sequence>
<feature type="domain" description="Protein kinase" evidence="7">
    <location>
        <begin position="1319"/>
        <end position="1586"/>
    </location>
</feature>
<evidence type="ECO:0000259" key="7">
    <source>
        <dbReference type="PROSITE" id="PS50011"/>
    </source>
</evidence>
<evidence type="ECO:0000256" key="5">
    <source>
        <dbReference type="ARBA" id="ARBA00022840"/>
    </source>
</evidence>
<name>A0AA38SZF1_9ASTR</name>
<keyword evidence="2" id="KW-0808">Transferase</keyword>
<organism evidence="8 9">
    <name type="scientific">Centaurea solstitialis</name>
    <name type="common">yellow star-thistle</name>
    <dbReference type="NCBI Taxonomy" id="347529"/>
    <lineage>
        <taxon>Eukaryota</taxon>
        <taxon>Viridiplantae</taxon>
        <taxon>Streptophyta</taxon>
        <taxon>Embryophyta</taxon>
        <taxon>Tracheophyta</taxon>
        <taxon>Spermatophyta</taxon>
        <taxon>Magnoliopsida</taxon>
        <taxon>eudicotyledons</taxon>
        <taxon>Gunneridae</taxon>
        <taxon>Pentapetalae</taxon>
        <taxon>asterids</taxon>
        <taxon>campanulids</taxon>
        <taxon>Asterales</taxon>
        <taxon>Asteraceae</taxon>
        <taxon>Carduoideae</taxon>
        <taxon>Cardueae</taxon>
        <taxon>Centaureinae</taxon>
        <taxon>Centaurea</taxon>
    </lineage>
</organism>
<dbReference type="FunFam" id="1.10.510.10:FF:000084">
    <property type="entry name" value="Wall-associated receptor kinase 2"/>
    <property type="match status" value="2"/>
</dbReference>
<dbReference type="GO" id="GO:0005524">
    <property type="term" value="F:ATP binding"/>
    <property type="evidence" value="ECO:0007669"/>
    <property type="project" value="UniProtKB-UniRule"/>
</dbReference>
<keyword evidence="9" id="KW-1185">Reference proteome</keyword>
<feature type="domain" description="Protein kinase" evidence="7">
    <location>
        <begin position="268"/>
        <end position="546"/>
    </location>
</feature>
<dbReference type="InterPro" id="IPR017441">
    <property type="entry name" value="Protein_kinase_ATP_BS"/>
</dbReference>
<evidence type="ECO:0000256" key="4">
    <source>
        <dbReference type="ARBA" id="ARBA00022777"/>
    </source>
</evidence>
<evidence type="ECO:0000256" key="1">
    <source>
        <dbReference type="ARBA" id="ARBA00022527"/>
    </source>
</evidence>
<dbReference type="SUPFAM" id="SSF56112">
    <property type="entry name" value="Protein kinase-like (PK-like)"/>
    <property type="match status" value="4"/>
</dbReference>
<dbReference type="CDD" id="cd14066">
    <property type="entry name" value="STKc_IRAK"/>
    <property type="match status" value="2"/>
</dbReference>
<dbReference type="FunFam" id="3.30.200.20:FF:000039">
    <property type="entry name" value="receptor-like protein kinase FERONIA"/>
    <property type="match status" value="2"/>
</dbReference>
<dbReference type="PROSITE" id="PS00107">
    <property type="entry name" value="PROTEIN_KINASE_ATP"/>
    <property type="match status" value="2"/>
</dbReference>
<dbReference type="EMBL" id="JARYMX010000004">
    <property type="protein sequence ID" value="KAJ9550794.1"/>
    <property type="molecule type" value="Genomic_DNA"/>
</dbReference>
<dbReference type="Gene3D" id="3.30.200.20">
    <property type="entry name" value="Phosphorylase Kinase, domain 1"/>
    <property type="match status" value="4"/>
</dbReference>
<evidence type="ECO:0000256" key="3">
    <source>
        <dbReference type="ARBA" id="ARBA00022741"/>
    </source>
</evidence>
<evidence type="ECO:0000313" key="9">
    <source>
        <dbReference type="Proteomes" id="UP001172457"/>
    </source>
</evidence>
<keyword evidence="1" id="KW-0723">Serine/threonine-protein kinase</keyword>
<proteinExistence type="predicted"/>
<keyword evidence="4" id="KW-0418">Kinase</keyword>
<reference evidence="8" key="1">
    <citation type="submission" date="2023-03" db="EMBL/GenBank/DDBJ databases">
        <title>Chromosome-scale reference genome and RAD-based genetic map of yellow starthistle (Centaurea solstitialis) reveal putative structural variation and QTLs associated with invader traits.</title>
        <authorList>
            <person name="Reatini B."/>
            <person name="Cang F.A."/>
            <person name="Jiang Q."/>
            <person name="Mckibben M.T.W."/>
            <person name="Barker M.S."/>
            <person name="Rieseberg L.H."/>
            <person name="Dlugosch K.M."/>
        </authorList>
    </citation>
    <scope>NUCLEOTIDE SEQUENCE</scope>
    <source>
        <strain evidence="8">CAN-66</strain>
        <tissue evidence="8">Leaf</tissue>
    </source>
</reference>
<comment type="caution">
    <text evidence="8">The sequence shown here is derived from an EMBL/GenBank/DDBJ whole genome shotgun (WGS) entry which is preliminary data.</text>
</comment>
<dbReference type="InterPro" id="IPR000719">
    <property type="entry name" value="Prot_kinase_dom"/>
</dbReference>
<dbReference type="Pfam" id="PF00069">
    <property type="entry name" value="Pkinase"/>
    <property type="match status" value="2"/>
</dbReference>
<gene>
    <name evidence="8" type="ORF">OSB04_014839</name>
</gene>
<dbReference type="PROSITE" id="PS50011">
    <property type="entry name" value="PROTEIN_KINASE_DOM"/>
    <property type="match status" value="4"/>
</dbReference>
<dbReference type="GO" id="GO:0004674">
    <property type="term" value="F:protein serine/threonine kinase activity"/>
    <property type="evidence" value="ECO:0007669"/>
    <property type="project" value="UniProtKB-KW"/>
</dbReference>
<keyword evidence="5 6" id="KW-0067">ATP-binding</keyword>
<feature type="binding site" evidence="6">
    <location>
        <position position="298"/>
    </location>
    <ligand>
        <name>ATP</name>
        <dbReference type="ChEBI" id="CHEBI:30616"/>
    </ligand>
</feature>
<dbReference type="Gene3D" id="1.10.510.10">
    <property type="entry name" value="Transferase(Phosphotransferase) domain 1"/>
    <property type="match status" value="4"/>
</dbReference>
<dbReference type="InterPro" id="IPR011009">
    <property type="entry name" value="Kinase-like_dom_sf"/>
</dbReference>
<feature type="domain" description="Protein kinase" evidence="7">
    <location>
        <begin position="551"/>
        <end position="895"/>
    </location>
</feature>
<dbReference type="FunFam" id="1.10.510.10:FF:000051">
    <property type="entry name" value="Receptor-like serine/threonine-protein kinase ALE2"/>
    <property type="match status" value="1"/>
</dbReference>
<dbReference type="InterPro" id="IPR008271">
    <property type="entry name" value="Ser/Thr_kinase_AS"/>
</dbReference>
<accession>A0AA38SZF1</accession>
<dbReference type="PANTHER" id="PTHR47989:SF62">
    <property type="entry name" value="OS05G0423500 PROTEIN"/>
    <property type="match status" value="1"/>
</dbReference>
<dbReference type="PANTHER" id="PTHR47989">
    <property type="entry name" value="OS01G0750732 PROTEIN"/>
    <property type="match status" value="1"/>
</dbReference>
<evidence type="ECO:0000256" key="6">
    <source>
        <dbReference type="PROSITE-ProRule" id="PRU10141"/>
    </source>
</evidence>
<dbReference type="PROSITE" id="PS00108">
    <property type="entry name" value="PROTEIN_KINASE_ST"/>
    <property type="match status" value="2"/>
</dbReference>
<dbReference type="SMART" id="SM00220">
    <property type="entry name" value="S_TKc"/>
    <property type="match status" value="3"/>
</dbReference>
<protein>
    <recommendedName>
        <fullName evidence="7">Protein kinase domain-containing protein</fullName>
    </recommendedName>
</protein>
<dbReference type="InterPro" id="IPR001245">
    <property type="entry name" value="Ser-Thr/Tyr_kinase_cat_dom"/>
</dbReference>